<evidence type="ECO:0000256" key="6">
    <source>
        <dbReference type="SAM" id="MobiDB-lite"/>
    </source>
</evidence>
<feature type="compositionally biased region" description="Low complexity" evidence="6">
    <location>
        <begin position="17"/>
        <end position="28"/>
    </location>
</feature>
<comment type="caution">
    <text evidence="8">The sequence shown here is derived from an EMBL/GenBank/DDBJ whole genome shotgun (WGS) entry which is preliminary data.</text>
</comment>
<dbReference type="InterPro" id="IPR000873">
    <property type="entry name" value="AMP-dep_synth/lig_dom"/>
</dbReference>
<feature type="compositionally biased region" description="Polar residues" evidence="6">
    <location>
        <begin position="1"/>
        <end position="14"/>
    </location>
</feature>
<evidence type="ECO:0000256" key="5">
    <source>
        <dbReference type="ARBA" id="ARBA00036813"/>
    </source>
</evidence>
<evidence type="ECO:0000256" key="4">
    <source>
        <dbReference type="ARBA" id="ARBA00022840"/>
    </source>
</evidence>
<proteinExistence type="inferred from homology"/>
<organism evidence="8 9">
    <name type="scientific">Batrachochytrium salamandrivorans</name>
    <dbReference type="NCBI Taxonomy" id="1357716"/>
    <lineage>
        <taxon>Eukaryota</taxon>
        <taxon>Fungi</taxon>
        <taxon>Fungi incertae sedis</taxon>
        <taxon>Chytridiomycota</taxon>
        <taxon>Chytridiomycota incertae sedis</taxon>
        <taxon>Chytridiomycetes</taxon>
        <taxon>Rhizophydiales</taxon>
        <taxon>Rhizophydiales incertae sedis</taxon>
        <taxon>Batrachochytrium</taxon>
    </lineage>
</organism>
<comment type="catalytic activity">
    <reaction evidence="5">
        <text>a long-chain fatty acid + ATP + CoA = a long-chain fatty acyl-CoA + AMP + diphosphate</text>
        <dbReference type="Rhea" id="RHEA:15421"/>
        <dbReference type="ChEBI" id="CHEBI:30616"/>
        <dbReference type="ChEBI" id="CHEBI:33019"/>
        <dbReference type="ChEBI" id="CHEBI:57287"/>
        <dbReference type="ChEBI" id="CHEBI:57560"/>
        <dbReference type="ChEBI" id="CHEBI:83139"/>
        <dbReference type="ChEBI" id="CHEBI:456215"/>
        <dbReference type="EC" id="6.2.1.3"/>
    </reaction>
</comment>
<dbReference type="PROSITE" id="PS00455">
    <property type="entry name" value="AMP_BINDING"/>
    <property type="match status" value="1"/>
</dbReference>
<keyword evidence="9" id="KW-1185">Reference proteome</keyword>
<keyword evidence="3" id="KW-0547">Nucleotide-binding</keyword>
<reference evidence="8 9" key="1">
    <citation type="submission" date="2021-02" db="EMBL/GenBank/DDBJ databases">
        <title>Variation within the Batrachochytrium salamandrivorans European outbreak.</title>
        <authorList>
            <person name="Kelly M."/>
            <person name="Pasmans F."/>
            <person name="Shea T.P."/>
            <person name="Munoz J.F."/>
            <person name="Carranza S."/>
            <person name="Cuomo C.A."/>
            <person name="Martel A."/>
        </authorList>
    </citation>
    <scope>NUCLEOTIDE SEQUENCE [LARGE SCALE GENOMIC DNA]</scope>
    <source>
        <strain evidence="8 9">AMFP18/2</strain>
    </source>
</reference>
<dbReference type="Pfam" id="PF00501">
    <property type="entry name" value="AMP-binding"/>
    <property type="match status" value="1"/>
</dbReference>
<name>A0ABQ8F2H1_9FUNG</name>
<dbReference type="PANTHER" id="PTHR43272:SF83">
    <property type="entry name" value="ACYL-COA SYNTHETASE LONG-CHAIN, ISOFORM J"/>
    <property type="match status" value="1"/>
</dbReference>
<evidence type="ECO:0000256" key="1">
    <source>
        <dbReference type="ARBA" id="ARBA00006432"/>
    </source>
</evidence>
<evidence type="ECO:0000313" key="8">
    <source>
        <dbReference type="EMBL" id="KAH6590980.1"/>
    </source>
</evidence>
<accession>A0ABQ8F2H1</accession>
<evidence type="ECO:0000259" key="7">
    <source>
        <dbReference type="Pfam" id="PF00501"/>
    </source>
</evidence>
<dbReference type="InterPro" id="IPR042099">
    <property type="entry name" value="ANL_N_sf"/>
</dbReference>
<comment type="similarity">
    <text evidence="1">Belongs to the ATP-dependent AMP-binding enzyme family.</text>
</comment>
<feature type="domain" description="AMP-dependent synthetase/ligase" evidence="7">
    <location>
        <begin position="155"/>
        <end position="566"/>
    </location>
</feature>
<sequence length="756" mass="82750">MSFSQLALTANSRPGISPSAHSPKSSVSCYKPDPMSHTLIDLASWFLAAIIIPGLMVNSVFQRKVTVEVGDTDGTKSGKARRSHLSPDQFLTRPHPEISTLYDLLRVNAARFNPTRPLFGTREVVRVVEEEKVVVKNVGGVETKETKVWKFFELSEFSWITYKEGAQITLEVGAGLRKLGLGVQSKVTIFASTGRDWMLMAHGCFSQNMLITTAYDTLGEEGLSFSLNEGEVTTLFTQADLLPMVKKIGSQVPTLANVIYTGKATDEQIASLKAAHPHLSLYTMNDIRMLGVNNPVDPVAPSPEDLCCIMYTSGSTGNPKGVMLTHANIVAAMTAAVKSQEGHLNDEEVYLAYLPLAHVLEFTVEHVCMLIGASLGYGSVRTLSDGSVRNCKGDIRELRPTLMAGVPAVWETIRKGVLAKLADIKPAQRAVFDFAYHLKWSLLKAGLPTKFLDSLVFKTVKQQTGGRLKIALSGGAPMAPESQKFMTTCVCPVVQGYGLTETCGTLALQSMTALGQLGAVGAPLPCNELKLVAVEDTDYTPFPKDPKDNPRGEVWARGGSIMKGYYKQPNLTSESITPDGWFMTGDIGEWLPDGSLAIIDRKKNLVKLSNGEYVALEKLEAQYKMSVYVTNLCIHADSLESYVVGIIVPSEKHIRDLAKSLGLFDNAKDDKENNHHLHAEFADLCDNPKIVAKVLVDLKETAKSANFKPAEMLQTIVLSHEEWTPQNGLLTAAQKIKRGDIVKKHAADIKRMYHRN</sequence>
<keyword evidence="2" id="KW-0436">Ligase</keyword>
<dbReference type="SUPFAM" id="SSF56801">
    <property type="entry name" value="Acetyl-CoA synthetase-like"/>
    <property type="match status" value="1"/>
</dbReference>
<dbReference type="Gene3D" id="3.40.50.12780">
    <property type="entry name" value="N-terminal domain of ligase-like"/>
    <property type="match status" value="1"/>
</dbReference>
<evidence type="ECO:0000313" key="9">
    <source>
        <dbReference type="Proteomes" id="UP001648503"/>
    </source>
</evidence>
<evidence type="ECO:0000256" key="3">
    <source>
        <dbReference type="ARBA" id="ARBA00022741"/>
    </source>
</evidence>
<dbReference type="InterPro" id="IPR020845">
    <property type="entry name" value="AMP-binding_CS"/>
</dbReference>
<dbReference type="Proteomes" id="UP001648503">
    <property type="component" value="Unassembled WGS sequence"/>
</dbReference>
<feature type="region of interest" description="Disordered" evidence="6">
    <location>
        <begin position="1"/>
        <end position="28"/>
    </location>
</feature>
<gene>
    <name evidence="8" type="ORF">BASA50_008980</name>
</gene>
<protein>
    <recommendedName>
        <fullName evidence="7">AMP-dependent synthetase/ligase domain-containing protein</fullName>
    </recommendedName>
</protein>
<dbReference type="EMBL" id="JAFCIX010000418">
    <property type="protein sequence ID" value="KAH6590980.1"/>
    <property type="molecule type" value="Genomic_DNA"/>
</dbReference>
<evidence type="ECO:0000256" key="2">
    <source>
        <dbReference type="ARBA" id="ARBA00022598"/>
    </source>
</evidence>
<dbReference type="PANTHER" id="PTHR43272">
    <property type="entry name" value="LONG-CHAIN-FATTY-ACID--COA LIGASE"/>
    <property type="match status" value="1"/>
</dbReference>
<keyword evidence="4" id="KW-0067">ATP-binding</keyword>